<reference evidence="2 3" key="1">
    <citation type="submission" date="2011-01" db="EMBL/GenBank/DDBJ databases">
        <authorList>
            <person name="Muzny D."/>
            <person name="Qin X."/>
            <person name="Deng J."/>
            <person name="Jiang H."/>
            <person name="Liu Y."/>
            <person name="Qu J."/>
            <person name="Song X.-Z."/>
            <person name="Zhang L."/>
            <person name="Thornton R."/>
            <person name="Coyle M."/>
            <person name="Francisco L."/>
            <person name="Jackson L."/>
            <person name="Javaid M."/>
            <person name="Korchina V."/>
            <person name="Kovar C."/>
            <person name="Mata R."/>
            <person name="Mathew T."/>
            <person name="Ngo R."/>
            <person name="Nguyen L."/>
            <person name="Nguyen N."/>
            <person name="Okwuonu G."/>
            <person name="Ongeri F."/>
            <person name="Pham C."/>
            <person name="Simmons D."/>
            <person name="Wilczek-Boney K."/>
            <person name="Hale W."/>
            <person name="Jakkamsetti A."/>
            <person name="Pham P."/>
            <person name="Ruth R."/>
            <person name="San Lucas F."/>
            <person name="Warren J."/>
            <person name="Zhang J."/>
            <person name="Zhao Z."/>
            <person name="Zhou C."/>
            <person name="Zhu D."/>
            <person name="Lee S."/>
            <person name="Bess C."/>
            <person name="Blankenburg K."/>
            <person name="Forbes L."/>
            <person name="Fu Q."/>
            <person name="Gubbala S."/>
            <person name="Hirani K."/>
            <person name="Jayaseelan J.C."/>
            <person name="Lara F."/>
            <person name="Munidasa M."/>
            <person name="Palculict T."/>
            <person name="Patil S."/>
            <person name="Pu L.-L."/>
            <person name="Saada N."/>
            <person name="Tang L."/>
            <person name="Weissenberger G."/>
            <person name="Zhu Y."/>
            <person name="Hemphill L."/>
            <person name="Shang Y."/>
            <person name="Youmans B."/>
            <person name="Ayvaz T."/>
            <person name="Ross M."/>
            <person name="Santibanez J."/>
            <person name="Aqrawi P."/>
            <person name="Gross S."/>
            <person name="Joshi V."/>
            <person name="Fowler G."/>
            <person name="Nazareth L."/>
            <person name="Reid J."/>
            <person name="Worley K."/>
            <person name="Petrosino J."/>
            <person name="Highlander S."/>
            <person name="Gibbs R."/>
        </authorList>
    </citation>
    <scope>NUCLEOTIDE SEQUENCE [LARGE SCALE GENOMIC DNA]</scope>
    <source>
        <strain evidence="2 3">ATCC 25976</strain>
    </source>
</reference>
<dbReference type="Gene3D" id="3.40.50.300">
    <property type="entry name" value="P-loop containing nucleotide triphosphate hydrolases"/>
    <property type="match status" value="1"/>
</dbReference>
<keyword evidence="3" id="KW-1185">Reference proteome</keyword>
<dbReference type="SUPFAM" id="SSF52540">
    <property type="entry name" value="P-loop containing nucleoside triphosphate hydrolases"/>
    <property type="match status" value="1"/>
</dbReference>
<name>E8KH13_9PAST</name>
<evidence type="ECO:0000259" key="1">
    <source>
        <dbReference type="Pfam" id="PF04851"/>
    </source>
</evidence>
<evidence type="ECO:0000313" key="2">
    <source>
        <dbReference type="EMBL" id="EFX91813.1"/>
    </source>
</evidence>
<dbReference type="EMBL" id="AEVG01000077">
    <property type="protein sequence ID" value="EFX91813.1"/>
    <property type="molecule type" value="Genomic_DNA"/>
</dbReference>
<comment type="caution">
    <text evidence="2">The sequence shown here is derived from an EMBL/GenBank/DDBJ whole genome shotgun (WGS) entry which is preliminary data.</text>
</comment>
<dbReference type="Proteomes" id="UP000005467">
    <property type="component" value="Unassembled WGS sequence"/>
</dbReference>
<dbReference type="GO" id="GO:0003677">
    <property type="term" value="F:DNA binding"/>
    <property type="evidence" value="ECO:0007669"/>
    <property type="project" value="InterPro"/>
</dbReference>
<accession>E8KH13</accession>
<dbReference type="Pfam" id="PF04851">
    <property type="entry name" value="ResIII"/>
    <property type="match status" value="1"/>
</dbReference>
<dbReference type="GO" id="GO:0016787">
    <property type="term" value="F:hydrolase activity"/>
    <property type="evidence" value="ECO:0007669"/>
    <property type="project" value="InterPro"/>
</dbReference>
<organism evidence="2 3">
    <name type="scientific">Actinobacillus ureae ATCC 25976</name>
    <dbReference type="NCBI Taxonomy" id="887324"/>
    <lineage>
        <taxon>Bacteria</taxon>
        <taxon>Pseudomonadati</taxon>
        <taxon>Pseudomonadota</taxon>
        <taxon>Gammaproteobacteria</taxon>
        <taxon>Pasteurellales</taxon>
        <taxon>Pasteurellaceae</taxon>
        <taxon>Actinobacillus</taxon>
    </lineage>
</organism>
<evidence type="ECO:0000313" key="3">
    <source>
        <dbReference type="Proteomes" id="UP000005467"/>
    </source>
</evidence>
<dbReference type="InterPro" id="IPR006935">
    <property type="entry name" value="Helicase/UvrB_N"/>
</dbReference>
<feature type="domain" description="Helicase/UvrB N-terminal" evidence="1">
    <location>
        <begin position="5"/>
        <end position="132"/>
    </location>
</feature>
<dbReference type="GO" id="GO:0005524">
    <property type="term" value="F:ATP binding"/>
    <property type="evidence" value="ECO:0007669"/>
    <property type="project" value="InterPro"/>
</dbReference>
<proteinExistence type="predicted"/>
<dbReference type="AlphaFoldDB" id="E8KH13"/>
<dbReference type="HOGENOM" id="CLU_124427_0_0_6"/>
<sequence>MKLQFETLDYQQQAVRSVLNLFVGQPNQQTNDLQLAHHSQFCPNAELVADLPLTENLANQQNAQNIKYKTTLSDHGLNFTVEMETGTGKTYVYLRTIFELNREYGWQKFVIVVPSVAIREGVLHTLETTRQHFATLFDNVSVNQKFEYKSNQLSRLKQFAENADSPHD</sequence>
<protein>
    <submittedName>
        <fullName evidence="2">Type III restriction enzyme, res subunit</fullName>
    </submittedName>
</protein>
<dbReference type="InterPro" id="IPR027417">
    <property type="entry name" value="P-loop_NTPase"/>
</dbReference>
<gene>
    <name evidence="2" type="ORF">HMPREF0027_1130</name>
</gene>